<dbReference type="SUPFAM" id="SSF53271">
    <property type="entry name" value="PRTase-like"/>
    <property type="match status" value="1"/>
</dbReference>
<accession>A0A964FIH8</accession>
<evidence type="ECO:0000313" key="3">
    <source>
        <dbReference type="Proteomes" id="UP000729733"/>
    </source>
</evidence>
<feature type="domain" description="Phosphoribosyltransferase" evidence="1">
    <location>
        <begin position="9"/>
        <end position="59"/>
    </location>
</feature>
<dbReference type="EMBL" id="JADWDC010000129">
    <property type="protein sequence ID" value="MCC0179876.1"/>
    <property type="molecule type" value="Genomic_DNA"/>
</dbReference>
<evidence type="ECO:0000259" key="1">
    <source>
        <dbReference type="Pfam" id="PF00156"/>
    </source>
</evidence>
<comment type="caution">
    <text evidence="2">The sequence shown here is derived from an EMBL/GenBank/DDBJ whole genome shotgun (WGS) entry which is preliminary data.</text>
</comment>
<dbReference type="Pfam" id="PF00156">
    <property type="entry name" value="Pribosyltran"/>
    <property type="match status" value="1"/>
</dbReference>
<name>A0A964FIH8_9CYAN</name>
<gene>
    <name evidence="2" type="ORF">I4641_23345</name>
</gene>
<evidence type="ECO:0000313" key="2">
    <source>
        <dbReference type="EMBL" id="MCC0179876.1"/>
    </source>
</evidence>
<protein>
    <recommendedName>
        <fullName evidence="1">Phosphoribosyltransferase domain-containing protein</fullName>
    </recommendedName>
</protein>
<dbReference type="InterPro" id="IPR000836">
    <property type="entry name" value="PRTase_dom"/>
</dbReference>
<dbReference type="CDD" id="cd06223">
    <property type="entry name" value="PRTases_typeI"/>
    <property type="match status" value="1"/>
</dbReference>
<sequence>MNAVFSNRTDAGQKLAQQLTAYTNNPDTIVLALPRGGVPVTYEVAKKLNLPLDVCLVRKLGLPNSPET</sequence>
<reference evidence="2" key="1">
    <citation type="journal article" date="2021" name="Antonie Van Leeuwenhoek">
        <title>Draft genome and description of Waterburya agarophytonicola gen. nov. sp. nov. (Pleurocapsales, Cyanobacteria): a seaweed symbiont.</title>
        <authorList>
            <person name="Bonthond G."/>
            <person name="Shalygin S."/>
            <person name="Bayer T."/>
            <person name="Weinberger F."/>
        </authorList>
    </citation>
    <scope>NUCLEOTIDE SEQUENCE</scope>
    <source>
        <strain evidence="2">KI4</strain>
    </source>
</reference>
<dbReference type="Gene3D" id="3.40.50.2020">
    <property type="match status" value="1"/>
</dbReference>
<dbReference type="AlphaFoldDB" id="A0A964FIH8"/>
<keyword evidence="3" id="KW-1185">Reference proteome</keyword>
<dbReference type="Proteomes" id="UP000729733">
    <property type="component" value="Unassembled WGS sequence"/>
</dbReference>
<dbReference type="InterPro" id="IPR029057">
    <property type="entry name" value="PRTase-like"/>
</dbReference>
<proteinExistence type="predicted"/>
<organism evidence="2 3">
    <name type="scientific">Waterburya agarophytonicola KI4</name>
    <dbReference type="NCBI Taxonomy" id="2874699"/>
    <lineage>
        <taxon>Bacteria</taxon>
        <taxon>Bacillati</taxon>
        <taxon>Cyanobacteriota</taxon>
        <taxon>Cyanophyceae</taxon>
        <taxon>Pleurocapsales</taxon>
        <taxon>Hyellaceae</taxon>
        <taxon>Waterburya</taxon>
        <taxon>Waterburya agarophytonicola</taxon>
    </lineage>
</organism>